<keyword evidence="2" id="KW-1185">Reference proteome</keyword>
<evidence type="ECO:0000313" key="1">
    <source>
        <dbReference type="EMBL" id="MBE1425784.1"/>
    </source>
</evidence>
<accession>A0ABR9H513</accession>
<dbReference type="SUPFAM" id="SSF55874">
    <property type="entry name" value="ATPase domain of HSP90 chaperone/DNA topoisomerase II/histidine kinase"/>
    <property type="match status" value="1"/>
</dbReference>
<evidence type="ECO:0000313" key="2">
    <source>
        <dbReference type="Proteomes" id="UP000639010"/>
    </source>
</evidence>
<dbReference type="RefSeq" id="WP_192623930.1">
    <property type="nucleotide sequence ID" value="NZ_JADBGG010000017.1"/>
</dbReference>
<dbReference type="GO" id="GO:0016301">
    <property type="term" value="F:kinase activity"/>
    <property type="evidence" value="ECO:0007669"/>
    <property type="project" value="UniProtKB-KW"/>
</dbReference>
<name>A0ABR9H513_9BACT</name>
<reference evidence="1 2" key="1">
    <citation type="submission" date="2020-10" db="EMBL/GenBank/DDBJ databases">
        <title>Genomic Encyclopedia of Type Strains, Phase IV (KMG-IV): sequencing the most valuable type-strain genomes for metagenomic binning, comparative biology and taxonomic classification.</title>
        <authorList>
            <person name="Goeker M."/>
        </authorList>
    </citation>
    <scope>NUCLEOTIDE SEQUENCE [LARGE SCALE GENOMIC DNA]</scope>
    <source>
        <strain evidence="1 2">DSM 4194</strain>
    </source>
</reference>
<dbReference type="EMBL" id="JADBGG010000017">
    <property type="protein sequence ID" value="MBE1425784.1"/>
    <property type="molecule type" value="Genomic_DNA"/>
</dbReference>
<dbReference type="Gene3D" id="3.30.565.10">
    <property type="entry name" value="Histidine kinase-like ATPase, C-terminal domain"/>
    <property type="match status" value="1"/>
</dbReference>
<organism evidence="1 2">
    <name type="scientific">Desulfomicrobium macestii</name>
    <dbReference type="NCBI Taxonomy" id="90731"/>
    <lineage>
        <taxon>Bacteria</taxon>
        <taxon>Pseudomonadati</taxon>
        <taxon>Thermodesulfobacteriota</taxon>
        <taxon>Desulfovibrionia</taxon>
        <taxon>Desulfovibrionales</taxon>
        <taxon>Desulfomicrobiaceae</taxon>
        <taxon>Desulfomicrobium</taxon>
    </lineage>
</organism>
<proteinExistence type="predicted"/>
<keyword evidence="1" id="KW-0808">Transferase</keyword>
<dbReference type="InterPro" id="IPR036890">
    <property type="entry name" value="HATPase_C_sf"/>
</dbReference>
<protein>
    <submittedName>
        <fullName evidence="1">Nitrogen-specific signal transduction histidine kinase</fullName>
    </submittedName>
</protein>
<dbReference type="Proteomes" id="UP000639010">
    <property type="component" value="Unassembled WGS sequence"/>
</dbReference>
<keyword evidence="1" id="KW-0418">Kinase</keyword>
<gene>
    <name evidence="1" type="ORF">H4684_002442</name>
</gene>
<comment type="caution">
    <text evidence="1">The sequence shown here is derived from an EMBL/GenBank/DDBJ whole genome shotgun (WGS) entry which is preliminary data.</text>
</comment>
<sequence length="79" mass="8435">MSSICAGCPRPRAPWPNLNTKPPGVVMGLGFTVSYFIVTRSHKGRMRVESAPGEDTRFIVELPLTGGVRGSGSEECLDG</sequence>